<sequence length="549" mass="64434">MSTCRRCRSAFTVLPQEHSFLTKVSLPDPTLCPTCRRQERFAWRNERRLYHRKCDLTGKQIISVYAPDSPYKVYDQHEWYTDKWDAMEHGRDFDFNRPFSPQFDALMKVTPKISVFTSNNVNSDYTNGAQQDKNCHMIFVSDHDEDCLYSYGIDSCLSCIECLNCFKCELCIECVDCSESYNLAHSEKSHNCRDSFFLSDCKGCHNCFGCFGLRNKQYCIFNEQHSKEEYAKKLSELNTGNMRTLSSARDVFLKKAGKQQIHQYIDGNGNENVTGDHIVHCRNCVECYDSADLEDCGYLIFSFKSKDCYDGHVVVDRCELTYGTISTINQYNTQFTFVSFYSKNSQYLDHCQYCEDCFACSGLKKKRFCIFNKQYSEEEYVRLKAKIVEHMKKTGEWGQPLPAELSPFGYNETVAQEYFPLTKNDTAKRGWKWREDTESQTSAYQGPRLSLPVDIQDVPDDITEQILTCERTGKPYKIIPQELALYRQHHLPLPRACFDERHLERIWRRNPRRLWSRNCMKCQKPMETTYAPERPEIVYCEECYLKEVY</sequence>
<gene>
    <name evidence="1" type="ORF">PeribacterD1_0690</name>
</gene>
<organism evidence="1 2">
    <name type="scientific">Candidatus Peribacter riflensis</name>
    <dbReference type="NCBI Taxonomy" id="1735162"/>
    <lineage>
        <taxon>Bacteria</taxon>
        <taxon>Candidatus Peregrinibacteriota</taxon>
        <taxon>Candidatus Peribacteria</taxon>
        <taxon>Candidatus Peribacterales</taxon>
        <taxon>Candidatus Peribacteraceae</taxon>
        <taxon>Candidatus Peribacter</taxon>
    </lineage>
</organism>
<accession>A0A0S1SP43</accession>
<reference evidence="1 2" key="2">
    <citation type="journal article" date="2016" name="PeerJ">
        <title>Analysis of five complete genome sequences for members of the class Peribacteria in the recently recognized Peregrinibacteria bacterial phylum.</title>
        <authorList>
            <person name="Anantharaman K."/>
            <person name="Brown C.T."/>
            <person name="Burstein D."/>
            <person name="Castelle C.J."/>
            <person name="Probst A.J."/>
            <person name="Thomas B.C."/>
            <person name="Williams K.H."/>
            <person name="Banfield J.F."/>
        </authorList>
    </citation>
    <scope>NUCLEOTIDE SEQUENCE [LARGE SCALE GENOMIC DNA]</scope>
    <source>
        <strain evidence="1">RIFOXYD1_FULL_PER-ii_59_16</strain>
    </source>
</reference>
<accession>A0A0S1SV90</accession>
<proteinExistence type="predicted"/>
<dbReference type="EMBL" id="CP013065">
    <property type="protein sequence ID" value="ALM13364.1"/>
    <property type="molecule type" value="Genomic_DNA"/>
</dbReference>
<evidence type="ECO:0000313" key="1">
    <source>
        <dbReference type="EMBL" id="ALM13364.1"/>
    </source>
</evidence>
<reference evidence="2" key="1">
    <citation type="submission" date="2015-10" db="EMBL/GenBank/DDBJ databases">
        <title>Analysis of five complete genome sequences for members of the class Peribacteria in the recently recognized Peregrinibacteria bacterial phylum.</title>
        <authorList>
            <person name="Anantharaman K."/>
            <person name="Brown C.T."/>
            <person name="Burstein D."/>
            <person name="Castelle C.J."/>
            <person name="Probst A.J."/>
            <person name="Thomas B.C."/>
            <person name="Williams K.H."/>
            <person name="Banfield J.F."/>
        </authorList>
    </citation>
    <scope>NUCLEOTIDE SEQUENCE [LARGE SCALE GENOMIC DNA]</scope>
</reference>
<evidence type="ECO:0000313" key="2">
    <source>
        <dbReference type="Proteomes" id="UP000069135"/>
    </source>
</evidence>
<evidence type="ECO:0008006" key="3">
    <source>
        <dbReference type="Google" id="ProtNLM"/>
    </source>
</evidence>
<dbReference type="Proteomes" id="UP000069135">
    <property type="component" value="Chromosome"/>
</dbReference>
<accession>A0A0S1SLJ4</accession>
<name>A0A0S1STW8_9BACT</name>
<dbReference type="AlphaFoldDB" id="A0A0S1STW8"/>
<accession>A0A0S1SHN5</accession>
<protein>
    <recommendedName>
        <fullName evidence="3">Caib/baif family protein</fullName>
    </recommendedName>
</protein>
<dbReference type="STRING" id="1735162.PeribacterB2_0690"/>
<dbReference type="KEGG" id="prf:PeribacterA2_0689"/>
<accession>A0A0S1STW8</accession>